<evidence type="ECO:0000313" key="4">
    <source>
        <dbReference type="Ensembl" id="ENSGMOP00000016472.2"/>
    </source>
</evidence>
<dbReference type="InterPro" id="IPR008936">
    <property type="entry name" value="Rho_GTPase_activation_prot"/>
</dbReference>
<feature type="domain" description="Rho-GAP" evidence="3">
    <location>
        <begin position="23"/>
        <end position="213"/>
    </location>
</feature>
<dbReference type="AlphaFoldDB" id="A0A8C4ZJR4"/>
<feature type="compositionally biased region" description="Basic and acidic residues" evidence="2">
    <location>
        <begin position="275"/>
        <end position="291"/>
    </location>
</feature>
<dbReference type="SUPFAM" id="SSF48350">
    <property type="entry name" value="GTPase activation domain, GAP"/>
    <property type="match status" value="1"/>
</dbReference>
<dbReference type="SMART" id="SM00324">
    <property type="entry name" value="RhoGAP"/>
    <property type="match status" value="1"/>
</dbReference>
<dbReference type="OMA" id="SSITEQX"/>
<dbReference type="Ensembl" id="ENSGMOT00000016888.2">
    <property type="protein sequence ID" value="ENSGMOP00000016472.2"/>
    <property type="gene ID" value="ENSGMOG00000015351.2"/>
</dbReference>
<protein>
    <recommendedName>
        <fullName evidence="3">Rho-GAP domain-containing protein</fullName>
    </recommendedName>
</protein>
<comment type="similarity">
    <text evidence="1">Belongs to the FAM13 family.</text>
</comment>
<reference evidence="4" key="2">
    <citation type="submission" date="2025-09" db="UniProtKB">
        <authorList>
            <consortium name="Ensembl"/>
        </authorList>
    </citation>
    <scope>IDENTIFICATION</scope>
</reference>
<name>A0A8C4ZJR4_GADMO</name>
<dbReference type="InterPro" id="IPR000198">
    <property type="entry name" value="RhoGAP_dom"/>
</dbReference>
<accession>A0A8C4ZJR4</accession>
<sequence>MRKSVSWLPGSEGVRSSTQVFGVALEEVTHTRTSCGQDVPLLVHHIVQYIEDHGRLDLEGLFLVNGNAERVDWLRQRYDSGEGVELEEEADLAAAVSLLRLFLQELPEPLVAIEIQTHLLSLHQDYSSEEEVFRHMKFLLQQLPQLSYGLLRFLLRFLGRVASVQREAWPPGALATVFGPDIFHLWTGGEDPRGQEALSRVVTDLLQHQDGLFDSDDDDDLSSTNDHSSTNEQVGASPEDRSRTGAGQEEEDRRRRTGAGQEEEEERRRTGAGQEEDRRRTGAGQEEDRSRTGGGGQEEEQREDRRRSGGGQEEEEQREDRSRGRTGGGQEEVRRRRSRGRTGAGQEQDMNPVPAYQRWQEDGGGGEAQLSPLASRMLPIPSPSLDGEESCSSSSSSSHHHLLAKRFLDFGAHSTRRFLMHEPDLFHPSRSHRPRRASFSSKEALRASDASAHQLSKKLQHLKKKMKQFEEQFERERNYKPSHGDKAANPKVLKWMTDLTKLRRQIKDARHRAESEGHNRPRSNTLPKSFGSTLEQDTAAEGKGHRPTREETLELVQWRLRGRKQDEGWPDDIKKMTKEQLSCEKTALQKNLLHYEGLHGRPVSTSERSVVKPLYDRYILVKQMLTRASLVPLTVSPSSKRRGQTLQPIIEGETAHFCDELKDGVEEEGERREGETPSSQIIMTLDPTPLTDRPIQGDNSCDDQSDRPELVEQLWKARSEKKRLRSTIKEFEEDFYQHHGRRVQKEERAALLDEYREYKRIKAKLRLLEVLISKQDSSKSI</sequence>
<reference evidence="4" key="1">
    <citation type="submission" date="2025-08" db="UniProtKB">
        <authorList>
            <consortium name="Ensembl"/>
        </authorList>
    </citation>
    <scope>IDENTIFICATION</scope>
</reference>
<feature type="region of interest" description="Disordered" evidence="2">
    <location>
        <begin position="210"/>
        <end position="400"/>
    </location>
</feature>
<evidence type="ECO:0000259" key="3">
    <source>
        <dbReference type="PROSITE" id="PS50238"/>
    </source>
</evidence>
<evidence type="ECO:0000313" key="5">
    <source>
        <dbReference type="Proteomes" id="UP000694546"/>
    </source>
</evidence>
<organism evidence="4 5">
    <name type="scientific">Gadus morhua</name>
    <name type="common">Atlantic cod</name>
    <dbReference type="NCBI Taxonomy" id="8049"/>
    <lineage>
        <taxon>Eukaryota</taxon>
        <taxon>Metazoa</taxon>
        <taxon>Chordata</taxon>
        <taxon>Craniata</taxon>
        <taxon>Vertebrata</taxon>
        <taxon>Euteleostomi</taxon>
        <taxon>Actinopterygii</taxon>
        <taxon>Neopterygii</taxon>
        <taxon>Teleostei</taxon>
        <taxon>Neoteleostei</taxon>
        <taxon>Acanthomorphata</taxon>
        <taxon>Zeiogadaria</taxon>
        <taxon>Gadariae</taxon>
        <taxon>Gadiformes</taxon>
        <taxon>Gadoidei</taxon>
        <taxon>Gadidae</taxon>
        <taxon>Gadus</taxon>
    </lineage>
</organism>
<dbReference type="InterPro" id="IPR039102">
    <property type="entry name" value="FAM13"/>
</dbReference>
<evidence type="ECO:0000256" key="2">
    <source>
        <dbReference type="SAM" id="MobiDB-lite"/>
    </source>
</evidence>
<dbReference type="GeneTree" id="ENSGT00950000183033"/>
<dbReference type="Gene3D" id="1.10.555.10">
    <property type="entry name" value="Rho GTPase activation protein"/>
    <property type="match status" value="1"/>
</dbReference>
<feature type="compositionally biased region" description="Basic residues" evidence="2">
    <location>
        <begin position="455"/>
        <end position="466"/>
    </location>
</feature>
<dbReference type="Pfam" id="PF00620">
    <property type="entry name" value="RhoGAP"/>
    <property type="match status" value="1"/>
</dbReference>
<dbReference type="Pfam" id="PF26116">
    <property type="entry name" value="FAM13A"/>
    <property type="match status" value="1"/>
</dbReference>
<feature type="region of interest" description="Disordered" evidence="2">
    <location>
        <begin position="507"/>
        <end position="549"/>
    </location>
</feature>
<dbReference type="PANTHER" id="PTHR15904:SF16">
    <property type="entry name" value="PROTEIN FAM13B"/>
    <property type="match status" value="1"/>
</dbReference>
<evidence type="ECO:0000256" key="1">
    <source>
        <dbReference type="ARBA" id="ARBA00007549"/>
    </source>
</evidence>
<dbReference type="PROSITE" id="PS50238">
    <property type="entry name" value="RHOGAP"/>
    <property type="match status" value="1"/>
</dbReference>
<keyword evidence="5" id="KW-1185">Reference proteome</keyword>
<feature type="compositionally biased region" description="Basic and acidic residues" evidence="2">
    <location>
        <begin position="467"/>
        <end position="488"/>
    </location>
</feature>
<proteinExistence type="inferred from homology"/>
<feature type="region of interest" description="Disordered" evidence="2">
    <location>
        <begin position="425"/>
        <end position="488"/>
    </location>
</feature>
<feature type="compositionally biased region" description="Polar residues" evidence="2">
    <location>
        <begin position="522"/>
        <end position="536"/>
    </location>
</feature>
<feature type="compositionally biased region" description="Basic and acidic residues" evidence="2">
    <location>
        <begin position="540"/>
        <end position="549"/>
    </location>
</feature>
<dbReference type="Proteomes" id="UP000694546">
    <property type="component" value="Chromosome 10"/>
</dbReference>
<dbReference type="PANTHER" id="PTHR15904">
    <property type="entry name" value="FAM13"/>
    <property type="match status" value="1"/>
</dbReference>
<dbReference type="InterPro" id="IPR059029">
    <property type="entry name" value="FAM13A_dom"/>
</dbReference>
<feature type="compositionally biased region" description="Basic and acidic residues" evidence="2">
    <location>
        <begin position="507"/>
        <end position="519"/>
    </location>
</feature>